<dbReference type="CDD" id="cd04301">
    <property type="entry name" value="NAT_SF"/>
    <property type="match status" value="1"/>
</dbReference>
<reference evidence="3 4" key="1">
    <citation type="submission" date="2015-11" db="EMBL/GenBank/DDBJ databases">
        <title>Sequence of Pedobacter ginsenosidimutans.</title>
        <authorList>
            <person name="Carson E."/>
            <person name="Keyser V."/>
            <person name="Newman J."/>
            <person name="Miller J."/>
        </authorList>
    </citation>
    <scope>NUCLEOTIDE SEQUENCE [LARGE SCALE GENOMIC DNA]</scope>
    <source>
        <strain evidence="3 4">KACC 14530</strain>
    </source>
</reference>
<comment type="caution">
    <text evidence="3">The sequence shown here is derived from an EMBL/GenBank/DDBJ whole genome shotgun (WGS) entry which is preliminary data.</text>
</comment>
<dbReference type="Pfam" id="PF00583">
    <property type="entry name" value="Acetyltransf_1"/>
    <property type="match status" value="1"/>
</dbReference>
<dbReference type="EMBL" id="LMZQ01000005">
    <property type="protein sequence ID" value="KRT16535.1"/>
    <property type="molecule type" value="Genomic_DNA"/>
</dbReference>
<organism evidence="3 4">
    <name type="scientific">Pedobacter ginsenosidimutans</name>
    <dbReference type="NCBI Taxonomy" id="687842"/>
    <lineage>
        <taxon>Bacteria</taxon>
        <taxon>Pseudomonadati</taxon>
        <taxon>Bacteroidota</taxon>
        <taxon>Sphingobacteriia</taxon>
        <taxon>Sphingobacteriales</taxon>
        <taxon>Sphingobacteriaceae</taxon>
        <taxon>Pedobacter</taxon>
    </lineage>
</organism>
<dbReference type="SUPFAM" id="SSF55729">
    <property type="entry name" value="Acyl-CoA N-acyltransferases (Nat)"/>
    <property type="match status" value="1"/>
</dbReference>
<evidence type="ECO:0000313" key="3">
    <source>
        <dbReference type="EMBL" id="KRT16535.1"/>
    </source>
</evidence>
<accession>A0A0T5VRQ1</accession>
<dbReference type="GO" id="GO:0008080">
    <property type="term" value="F:N-acetyltransferase activity"/>
    <property type="evidence" value="ECO:0007669"/>
    <property type="project" value="InterPro"/>
</dbReference>
<evidence type="ECO:0000313" key="4">
    <source>
        <dbReference type="Proteomes" id="UP000051950"/>
    </source>
</evidence>
<protein>
    <submittedName>
        <fullName evidence="3">GCN5 family acetyltransferase</fullName>
    </submittedName>
</protein>
<feature type="domain" description="N-acetyltransferase" evidence="2">
    <location>
        <begin position="9"/>
        <end position="166"/>
    </location>
</feature>
<dbReference type="RefSeq" id="WP_057932216.1">
    <property type="nucleotide sequence ID" value="NZ_LMZQ01000005.1"/>
</dbReference>
<proteinExistence type="predicted"/>
<evidence type="ECO:0000259" key="2">
    <source>
        <dbReference type="PROSITE" id="PS51186"/>
    </source>
</evidence>
<dbReference type="Gene3D" id="3.40.630.30">
    <property type="match status" value="1"/>
</dbReference>
<gene>
    <name evidence="3" type="ORF">ASU31_10260</name>
</gene>
<dbReference type="Proteomes" id="UP000051950">
    <property type="component" value="Unassembled WGS sequence"/>
</dbReference>
<dbReference type="InterPro" id="IPR016181">
    <property type="entry name" value="Acyl_CoA_acyltransferase"/>
</dbReference>
<dbReference type="PANTHER" id="PTHR13947:SF37">
    <property type="entry name" value="LD18367P"/>
    <property type="match status" value="1"/>
</dbReference>
<dbReference type="AlphaFoldDB" id="A0A0T5VRQ1"/>
<dbReference type="PROSITE" id="PS51186">
    <property type="entry name" value="GNAT"/>
    <property type="match status" value="1"/>
</dbReference>
<dbReference type="InterPro" id="IPR050769">
    <property type="entry name" value="NAT_camello-type"/>
</dbReference>
<sequence>MTPISFADIKIRTTLNPGDLGYIAYIHGRLYAKECGYGLSFEGYVLDGLKDFAKEYDQEKDRIWICEHNDKIVGCLIAHRRNEALQFRYFIFLPEYRGLGLGKHLVQQFITFMKEKEIKHAFLWTTEEQLTAVSLYTKYGFQLTEEKKSNSFDKPLREFRYDLLFN</sequence>
<name>A0A0T5VRQ1_9SPHI</name>
<evidence type="ECO:0000256" key="1">
    <source>
        <dbReference type="ARBA" id="ARBA00022679"/>
    </source>
</evidence>
<dbReference type="PANTHER" id="PTHR13947">
    <property type="entry name" value="GNAT FAMILY N-ACETYLTRANSFERASE"/>
    <property type="match status" value="1"/>
</dbReference>
<dbReference type="InterPro" id="IPR000182">
    <property type="entry name" value="GNAT_dom"/>
</dbReference>
<dbReference type="STRING" id="687842.ASU31_10260"/>
<keyword evidence="1 3" id="KW-0808">Transferase</keyword>
<dbReference type="OrthoDB" id="5419426at2"/>
<keyword evidence="4" id="KW-1185">Reference proteome</keyword>